<evidence type="ECO:0000256" key="4">
    <source>
        <dbReference type="ARBA" id="ARBA00022741"/>
    </source>
</evidence>
<dbReference type="EMBL" id="CP048738">
    <property type="protein sequence ID" value="QIB79068.1"/>
    <property type="molecule type" value="Genomic_DNA"/>
</dbReference>
<keyword evidence="6" id="KW-0051">Antiviral defense</keyword>
<keyword evidence="4" id="KW-0547">Nucleotide-binding</keyword>
<evidence type="ECO:0000313" key="11">
    <source>
        <dbReference type="Proteomes" id="UP000465667"/>
    </source>
</evidence>
<dbReference type="KEGG" id="hale:G3A49_13370"/>
<reference evidence="10 11" key="1">
    <citation type="submission" date="2020-02" db="EMBL/GenBank/DDBJ databases">
        <title>Whole genome sequence of Haloferax alexandrinus pws1.</title>
        <authorList>
            <person name="Verma D.K."/>
            <person name="Gopal K."/>
            <person name="Prasad E.S."/>
        </authorList>
    </citation>
    <scope>NUCLEOTIDE SEQUENCE [LARGE SCALE GENOMIC DNA]</scope>
    <source>
        <strain evidence="11">wsp1</strain>
    </source>
</reference>
<feature type="domain" description="Pycsar effector protein" evidence="9">
    <location>
        <begin position="10"/>
        <end position="159"/>
    </location>
</feature>
<evidence type="ECO:0000256" key="6">
    <source>
        <dbReference type="ARBA" id="ARBA00023118"/>
    </source>
</evidence>
<feature type="transmembrane region" description="Helical" evidence="8">
    <location>
        <begin position="140"/>
        <end position="159"/>
    </location>
</feature>
<keyword evidence="7 8" id="KW-0472">Membrane</keyword>
<evidence type="ECO:0000256" key="8">
    <source>
        <dbReference type="SAM" id="Phobius"/>
    </source>
</evidence>
<dbReference type="GO" id="GO:0005886">
    <property type="term" value="C:plasma membrane"/>
    <property type="evidence" value="ECO:0007669"/>
    <property type="project" value="UniProtKB-SubCell"/>
</dbReference>
<accession>A0A6C0V1D2</accession>
<feature type="transmembrane region" description="Helical" evidence="8">
    <location>
        <begin position="28"/>
        <end position="45"/>
    </location>
</feature>
<evidence type="ECO:0000256" key="3">
    <source>
        <dbReference type="ARBA" id="ARBA00022692"/>
    </source>
</evidence>
<gene>
    <name evidence="10" type="ORF">G3A49_13370</name>
</gene>
<dbReference type="RefSeq" id="WP_163489341.1">
    <property type="nucleotide sequence ID" value="NZ_CP048738.1"/>
</dbReference>
<dbReference type="InterPro" id="IPR043760">
    <property type="entry name" value="PycTM_dom"/>
</dbReference>
<sequence length="160" mass="17906">MSEADSKKFARRTQDHLNGYIKFADQKASILLTAQLAFIGLYSNIIKTSWENSASCFKLASAITILFGLIATGLAGWTIYPRTPDTQQGLMLWSGIKDMGETKYKKKIKSLESDDVFDEILDENHKLAIVAENKYRNLRISLISTGLMLLFALLAVILLL</sequence>
<evidence type="ECO:0000256" key="7">
    <source>
        <dbReference type="ARBA" id="ARBA00023136"/>
    </source>
</evidence>
<evidence type="ECO:0000256" key="5">
    <source>
        <dbReference type="ARBA" id="ARBA00022989"/>
    </source>
</evidence>
<proteinExistence type="predicted"/>
<evidence type="ECO:0000256" key="2">
    <source>
        <dbReference type="ARBA" id="ARBA00022475"/>
    </source>
</evidence>
<dbReference type="Pfam" id="PF18967">
    <property type="entry name" value="PycTM"/>
    <property type="match status" value="1"/>
</dbReference>
<comment type="subcellular location">
    <subcellularLocation>
        <location evidence="1">Cell membrane</location>
    </subcellularLocation>
</comment>
<dbReference type="GO" id="GO:0051607">
    <property type="term" value="P:defense response to virus"/>
    <property type="evidence" value="ECO:0007669"/>
    <property type="project" value="UniProtKB-KW"/>
</dbReference>
<keyword evidence="3 8" id="KW-0812">Transmembrane</keyword>
<name>A0A6C0V1D2_HALVO</name>
<evidence type="ECO:0000259" key="9">
    <source>
        <dbReference type="Pfam" id="PF18967"/>
    </source>
</evidence>
<feature type="transmembrane region" description="Helical" evidence="8">
    <location>
        <begin position="57"/>
        <end position="80"/>
    </location>
</feature>
<organism evidence="10 11">
    <name type="scientific">Haloferax volcanii</name>
    <name type="common">Halobacterium volcanii</name>
    <dbReference type="NCBI Taxonomy" id="2246"/>
    <lineage>
        <taxon>Archaea</taxon>
        <taxon>Methanobacteriati</taxon>
        <taxon>Methanobacteriota</taxon>
        <taxon>Stenosarchaea group</taxon>
        <taxon>Halobacteria</taxon>
        <taxon>Halobacteriales</taxon>
        <taxon>Haloferacaceae</taxon>
        <taxon>Haloferax</taxon>
    </lineage>
</organism>
<protein>
    <recommendedName>
        <fullName evidence="9">Pycsar effector protein domain-containing protein</fullName>
    </recommendedName>
</protein>
<dbReference type="AlphaFoldDB" id="A0A6C0V1D2"/>
<dbReference type="Proteomes" id="UP000465667">
    <property type="component" value="Chromosome"/>
</dbReference>
<keyword evidence="2" id="KW-1003">Cell membrane</keyword>
<dbReference type="GeneID" id="44084417"/>
<evidence type="ECO:0000256" key="1">
    <source>
        <dbReference type="ARBA" id="ARBA00004236"/>
    </source>
</evidence>
<evidence type="ECO:0000313" key="10">
    <source>
        <dbReference type="EMBL" id="QIB79068.1"/>
    </source>
</evidence>
<keyword evidence="5 8" id="KW-1133">Transmembrane helix</keyword>
<dbReference type="GO" id="GO:0000166">
    <property type="term" value="F:nucleotide binding"/>
    <property type="evidence" value="ECO:0007669"/>
    <property type="project" value="UniProtKB-KW"/>
</dbReference>